<feature type="chain" id="PRO_5031295607" description="Lipoprotein" evidence="1">
    <location>
        <begin position="21"/>
        <end position="163"/>
    </location>
</feature>
<keyword evidence="1" id="KW-0732">Signal</keyword>
<sequence length="163" mass="17918">MKQNALITTAAILMAVFVMACVCPSFTAWVEMTRASLVIRLTNPEKPISSEKIYSAVTTGAEGCSAETLREYYDTVAKALYSKSANTVTYSWADDVLYYSRLSTVLETSQGYVEVVASHNNDNNCVAVIFSAHPFSHQGRANMEKQDGYGLPQGFFPNLPLTH</sequence>
<keyword evidence="3" id="KW-1185">Reference proteome</keyword>
<dbReference type="Proteomes" id="UP000590740">
    <property type="component" value="Unassembled WGS sequence"/>
</dbReference>
<feature type="signal peptide" evidence="1">
    <location>
        <begin position="1"/>
        <end position="20"/>
    </location>
</feature>
<reference evidence="2 3" key="1">
    <citation type="submission" date="2020-08" db="EMBL/GenBank/DDBJ databases">
        <title>Genomic Encyclopedia of Type Strains, Phase IV (KMG-IV): sequencing the most valuable type-strain genomes for metagenomic binning, comparative biology and taxonomic classification.</title>
        <authorList>
            <person name="Goeker M."/>
        </authorList>
    </citation>
    <scope>NUCLEOTIDE SEQUENCE [LARGE SCALE GENOMIC DNA]</scope>
    <source>
        <strain evidence="2 3">DSM 12252</strain>
    </source>
</reference>
<protein>
    <recommendedName>
        <fullName evidence="4">Lipoprotein</fullName>
    </recommendedName>
</protein>
<evidence type="ECO:0000313" key="3">
    <source>
        <dbReference type="Proteomes" id="UP000590740"/>
    </source>
</evidence>
<gene>
    <name evidence="2" type="ORF">HNQ65_002330</name>
</gene>
<comment type="caution">
    <text evidence="2">The sequence shown here is derived from an EMBL/GenBank/DDBJ whole genome shotgun (WGS) entry which is preliminary data.</text>
</comment>
<evidence type="ECO:0000313" key="2">
    <source>
        <dbReference type="EMBL" id="MBB5032748.1"/>
    </source>
</evidence>
<dbReference type="PROSITE" id="PS51257">
    <property type="entry name" value="PROKAR_LIPOPROTEIN"/>
    <property type="match status" value="1"/>
</dbReference>
<name>A0A7W8DK15_9BACT</name>
<dbReference type="EMBL" id="JACHIG010000004">
    <property type="protein sequence ID" value="MBB5032748.1"/>
    <property type="molecule type" value="Genomic_DNA"/>
</dbReference>
<accession>A0A7W8DK15</accession>
<evidence type="ECO:0000256" key="1">
    <source>
        <dbReference type="SAM" id="SignalP"/>
    </source>
</evidence>
<proteinExistence type="predicted"/>
<evidence type="ECO:0008006" key="4">
    <source>
        <dbReference type="Google" id="ProtNLM"/>
    </source>
</evidence>
<dbReference type="AlphaFoldDB" id="A0A7W8DK15"/>
<organism evidence="2 3">
    <name type="scientific">Prosthecobacter vanneervenii</name>
    <dbReference type="NCBI Taxonomy" id="48466"/>
    <lineage>
        <taxon>Bacteria</taxon>
        <taxon>Pseudomonadati</taxon>
        <taxon>Verrucomicrobiota</taxon>
        <taxon>Verrucomicrobiia</taxon>
        <taxon>Verrucomicrobiales</taxon>
        <taxon>Verrucomicrobiaceae</taxon>
        <taxon>Prosthecobacter</taxon>
    </lineage>
</organism>
<dbReference type="RefSeq" id="WP_184339660.1">
    <property type="nucleotide sequence ID" value="NZ_JACHIG010000004.1"/>
</dbReference>